<keyword evidence="3" id="KW-1185">Reference proteome</keyword>
<dbReference type="Proteomes" id="UP000294856">
    <property type="component" value="Unassembled WGS sequence"/>
</dbReference>
<gene>
    <name evidence="2" type="ORF">DFR71_6232</name>
</gene>
<sequence length="82" mass="8880">MSATGSAVHPVASVDLDLAYQRPKAFFFSIRYRGDRVGDGQQQGHRARSRIDDNSALDRGKDVAGLGQHQRGQLSGVRLADA</sequence>
<comment type="caution">
    <text evidence="2">The sequence shown here is derived from an EMBL/GenBank/DDBJ whole genome shotgun (WGS) entry which is preliminary data.</text>
</comment>
<name>A0A4R1FAW1_9NOCA</name>
<evidence type="ECO:0000313" key="2">
    <source>
        <dbReference type="EMBL" id="TCJ89942.1"/>
    </source>
</evidence>
<organism evidence="2 3">
    <name type="scientific">Nocardia alba</name>
    <dbReference type="NCBI Taxonomy" id="225051"/>
    <lineage>
        <taxon>Bacteria</taxon>
        <taxon>Bacillati</taxon>
        <taxon>Actinomycetota</taxon>
        <taxon>Actinomycetes</taxon>
        <taxon>Mycobacteriales</taxon>
        <taxon>Nocardiaceae</taxon>
        <taxon>Nocardia</taxon>
    </lineage>
</organism>
<accession>A0A4R1FAW1</accession>
<proteinExistence type="predicted"/>
<dbReference type="EMBL" id="SMFR01000008">
    <property type="protein sequence ID" value="TCJ89942.1"/>
    <property type="molecule type" value="Genomic_DNA"/>
</dbReference>
<dbReference type="AlphaFoldDB" id="A0A4R1FAW1"/>
<evidence type="ECO:0000313" key="3">
    <source>
        <dbReference type="Proteomes" id="UP000294856"/>
    </source>
</evidence>
<reference evidence="2 3" key="1">
    <citation type="submission" date="2019-03" db="EMBL/GenBank/DDBJ databases">
        <title>Genomic Encyclopedia of Type Strains, Phase IV (KMG-IV): sequencing the most valuable type-strain genomes for metagenomic binning, comparative biology and taxonomic classification.</title>
        <authorList>
            <person name="Goeker M."/>
        </authorList>
    </citation>
    <scope>NUCLEOTIDE SEQUENCE [LARGE SCALE GENOMIC DNA]</scope>
    <source>
        <strain evidence="2 3">DSM 44684</strain>
    </source>
</reference>
<feature type="region of interest" description="Disordered" evidence="1">
    <location>
        <begin position="36"/>
        <end position="82"/>
    </location>
</feature>
<evidence type="ECO:0000256" key="1">
    <source>
        <dbReference type="SAM" id="MobiDB-lite"/>
    </source>
</evidence>
<protein>
    <submittedName>
        <fullName evidence="2">Uncharacterized protein</fullName>
    </submittedName>
</protein>
<feature type="compositionally biased region" description="Basic and acidic residues" evidence="1">
    <location>
        <begin position="49"/>
        <end position="62"/>
    </location>
</feature>
<dbReference type="STRING" id="1210063.GCA_001612665_05813"/>